<organism evidence="6 7">
    <name type="scientific">Brettanomyces naardenensis</name>
    <name type="common">Yeast</name>
    <dbReference type="NCBI Taxonomy" id="13370"/>
    <lineage>
        <taxon>Eukaryota</taxon>
        <taxon>Fungi</taxon>
        <taxon>Dikarya</taxon>
        <taxon>Ascomycota</taxon>
        <taxon>Saccharomycotina</taxon>
        <taxon>Pichiomycetes</taxon>
        <taxon>Pichiales</taxon>
        <taxon>Pichiaceae</taxon>
        <taxon>Brettanomyces</taxon>
    </lineage>
</organism>
<dbReference type="Proteomes" id="UP000290900">
    <property type="component" value="Unassembled WGS sequence"/>
</dbReference>
<sequence>MGTSKRHRKQKQKDFAKTKLKVGKTPAQKSNFTDTSFKAKSITLNQRGGSSSSSESLKKKLSILRKPTQNLSSRQVILEELVEDLSKHYGRFSGHLDEVLKVSSLLLLDRSRKIRKLNLEIWRLLVDTGRINILTLHLETLLLFVNSGMTHLNSGIRLDSLKYLECLLSSQELAELVVKSNWTKLLKNFMILMNWTSGGSDGKSKNLVVREGSSELMQKDLAKDRIEEIRVLRRLIEVGVKGEEVKDGGDDDDRCQIHAYTKYYMISEKPNVFRGLRLFEGIRVGGDGETYVSTDDAESRIKVICEVFGEGLMEGLVEMEKEESRELVSVAGGLRGLVGQLVSERASD</sequence>
<reference evidence="6 7" key="1">
    <citation type="submission" date="2018-12" db="EMBL/GenBank/DDBJ databases">
        <authorList>
            <person name="Tiukova I."/>
            <person name="Dainat J."/>
        </authorList>
    </citation>
    <scope>NUCLEOTIDE SEQUENCE [LARGE SCALE GENOMIC DNA]</scope>
</reference>
<keyword evidence="3" id="KW-0698">rRNA processing</keyword>
<evidence type="ECO:0000256" key="2">
    <source>
        <dbReference type="ARBA" id="ARBA00023242"/>
    </source>
</evidence>
<evidence type="ECO:0000256" key="1">
    <source>
        <dbReference type="ARBA" id="ARBA00004123"/>
    </source>
</evidence>
<dbReference type="STRING" id="13370.A0A448YN11"/>
<gene>
    <name evidence="6" type="ORF">BRENAR_LOCUS3007</name>
</gene>
<accession>A0A448YN11</accession>
<comment type="similarity">
    <text evidence="3">Belongs to the IPI1/TEX10 family.</text>
</comment>
<comment type="function">
    <text evidence="3">Component of the RIX1 complex required for processing of ITS2 sequences from 35S pre-rRNA.</text>
</comment>
<dbReference type="GO" id="GO:0006364">
    <property type="term" value="P:rRNA processing"/>
    <property type="evidence" value="ECO:0007669"/>
    <property type="project" value="UniProtKB-UniRule"/>
</dbReference>
<feature type="compositionally biased region" description="Basic residues" evidence="4">
    <location>
        <begin position="1"/>
        <end position="11"/>
    </location>
</feature>
<evidence type="ECO:0000313" key="6">
    <source>
        <dbReference type="EMBL" id="VEU22276.1"/>
    </source>
</evidence>
<evidence type="ECO:0000256" key="3">
    <source>
        <dbReference type="RuleBase" id="RU368021"/>
    </source>
</evidence>
<proteinExistence type="inferred from homology"/>
<feature type="region of interest" description="Disordered" evidence="4">
    <location>
        <begin position="1"/>
        <end position="31"/>
    </location>
</feature>
<dbReference type="InParanoid" id="A0A448YN11"/>
<dbReference type="FunCoup" id="A0A448YN11">
    <property type="interactions" value="253"/>
</dbReference>
<dbReference type="OrthoDB" id="361362at2759"/>
<comment type="subunit">
    <text evidence="3">Component of the RIX1 complex.</text>
</comment>
<dbReference type="PANTHER" id="PTHR16056:SF2">
    <property type="entry name" value="TESTIS-EXPRESSED PROTEIN 10"/>
    <property type="match status" value="1"/>
</dbReference>
<keyword evidence="2 3" id="KW-0539">Nucleus</keyword>
<dbReference type="PANTHER" id="PTHR16056">
    <property type="entry name" value="REGULATOR OF MICROTUBULE DYNAMICS PROTEIN"/>
    <property type="match status" value="1"/>
</dbReference>
<keyword evidence="3" id="KW-0690">Ribosome biogenesis</keyword>
<comment type="subcellular location">
    <subcellularLocation>
        <location evidence="1 3">Nucleus</location>
    </subcellularLocation>
</comment>
<name>A0A448YN11_BRENA</name>
<dbReference type="InterPro" id="IPR024679">
    <property type="entry name" value="Ipi1_N"/>
</dbReference>
<protein>
    <recommendedName>
        <fullName evidence="3">Pre-rRNA-processing protein</fullName>
    </recommendedName>
</protein>
<dbReference type="GO" id="GO:0005634">
    <property type="term" value="C:nucleus"/>
    <property type="evidence" value="ECO:0007669"/>
    <property type="project" value="UniProtKB-SubCell"/>
</dbReference>
<evidence type="ECO:0000256" key="4">
    <source>
        <dbReference type="SAM" id="MobiDB-lite"/>
    </source>
</evidence>
<dbReference type="GO" id="GO:0120330">
    <property type="term" value="C:rixosome complex"/>
    <property type="evidence" value="ECO:0007669"/>
    <property type="project" value="UniProtKB-UniRule"/>
</dbReference>
<dbReference type="AlphaFoldDB" id="A0A448YN11"/>
<dbReference type="Pfam" id="PF12333">
    <property type="entry name" value="Ipi1_N"/>
    <property type="match status" value="1"/>
</dbReference>
<evidence type="ECO:0000259" key="5">
    <source>
        <dbReference type="Pfam" id="PF12333"/>
    </source>
</evidence>
<dbReference type="EMBL" id="CAACVR010000022">
    <property type="protein sequence ID" value="VEU22276.1"/>
    <property type="molecule type" value="Genomic_DNA"/>
</dbReference>
<feature type="domain" description="Pre-rRNA-processing protein Ipi1 N-terminal" evidence="5">
    <location>
        <begin position="134"/>
        <end position="236"/>
    </location>
</feature>
<keyword evidence="7" id="KW-1185">Reference proteome</keyword>
<evidence type="ECO:0000313" key="7">
    <source>
        <dbReference type="Proteomes" id="UP000290900"/>
    </source>
</evidence>